<evidence type="ECO:0000256" key="5">
    <source>
        <dbReference type="ARBA" id="ARBA00055538"/>
    </source>
</evidence>
<feature type="domain" description="Solute-binding protein family 3/N-terminal" evidence="7">
    <location>
        <begin position="33"/>
        <end position="260"/>
    </location>
</feature>
<organism evidence="8 9">
    <name type="scientific">Lichenicola cladoniae</name>
    <dbReference type="NCBI Taxonomy" id="1484109"/>
    <lineage>
        <taxon>Bacteria</taxon>
        <taxon>Pseudomonadati</taxon>
        <taxon>Pseudomonadota</taxon>
        <taxon>Alphaproteobacteria</taxon>
        <taxon>Acetobacterales</taxon>
        <taxon>Acetobacteraceae</taxon>
        <taxon>Lichenicola</taxon>
    </lineage>
</organism>
<dbReference type="NCBIfam" id="TIGR01728">
    <property type="entry name" value="SsuA_fam"/>
    <property type="match status" value="1"/>
</dbReference>
<reference evidence="8 9" key="1">
    <citation type="journal article" date="2014" name="World J. Microbiol. Biotechnol.">
        <title>Biodiversity and physiological characteristics of Antarctic and Arctic lichens-associated bacteria.</title>
        <authorList>
            <person name="Lee Y.M."/>
            <person name="Kim E.H."/>
            <person name="Lee H.K."/>
            <person name="Hong S.G."/>
        </authorList>
    </citation>
    <scope>NUCLEOTIDE SEQUENCE [LARGE SCALE GENOMIC DNA]</scope>
    <source>
        <strain evidence="8 9">PAMC 26569</strain>
    </source>
</reference>
<evidence type="ECO:0000313" key="8">
    <source>
        <dbReference type="EMBL" id="QKE92197.1"/>
    </source>
</evidence>
<comment type="subcellular location">
    <subcellularLocation>
        <location evidence="1">Periplasm</location>
    </subcellularLocation>
</comment>
<dbReference type="InterPro" id="IPR010067">
    <property type="entry name" value="ABC_SsuA_sub-bd"/>
</dbReference>
<dbReference type="Gene3D" id="3.40.190.10">
    <property type="entry name" value="Periplasmic binding protein-like II"/>
    <property type="match status" value="2"/>
</dbReference>
<protein>
    <recommendedName>
        <fullName evidence="6">Putative aliphatic sulfonates-binding protein</fullName>
    </recommendedName>
</protein>
<dbReference type="SUPFAM" id="SSF53850">
    <property type="entry name" value="Periplasmic binding protein-like II"/>
    <property type="match status" value="1"/>
</dbReference>
<dbReference type="EMBL" id="CP053708">
    <property type="protein sequence ID" value="QKE92197.1"/>
    <property type="molecule type" value="Genomic_DNA"/>
</dbReference>
<dbReference type="Pfam" id="PF09084">
    <property type="entry name" value="NMT1"/>
    <property type="match status" value="1"/>
</dbReference>
<gene>
    <name evidence="8" type="ORF">HN018_21090</name>
</gene>
<dbReference type="FunFam" id="3.40.190.10:FF:000050">
    <property type="entry name" value="Sulfonate ABC transporter substrate-binding protein"/>
    <property type="match status" value="1"/>
</dbReference>
<accession>A0A6M8HVM3</accession>
<dbReference type="Proteomes" id="UP000500767">
    <property type="component" value="Chromosome"/>
</dbReference>
<dbReference type="AlphaFoldDB" id="A0A6M8HVM3"/>
<evidence type="ECO:0000313" key="9">
    <source>
        <dbReference type="Proteomes" id="UP000500767"/>
    </source>
</evidence>
<dbReference type="GO" id="GO:0042626">
    <property type="term" value="F:ATPase-coupled transmembrane transporter activity"/>
    <property type="evidence" value="ECO:0007669"/>
    <property type="project" value="InterPro"/>
</dbReference>
<dbReference type="PANTHER" id="PTHR30024:SF42">
    <property type="entry name" value="ALIPHATIC SULFONATES-BINDING PROTEIN-RELATED"/>
    <property type="match status" value="1"/>
</dbReference>
<evidence type="ECO:0000259" key="7">
    <source>
        <dbReference type="SMART" id="SM00062"/>
    </source>
</evidence>
<dbReference type="PANTHER" id="PTHR30024">
    <property type="entry name" value="ALIPHATIC SULFONATES-BINDING PROTEIN-RELATED"/>
    <property type="match status" value="1"/>
</dbReference>
<keyword evidence="9" id="KW-1185">Reference proteome</keyword>
<evidence type="ECO:0000256" key="1">
    <source>
        <dbReference type="ARBA" id="ARBA00004418"/>
    </source>
</evidence>
<dbReference type="GO" id="GO:0042597">
    <property type="term" value="C:periplasmic space"/>
    <property type="evidence" value="ECO:0007669"/>
    <property type="project" value="UniProtKB-SubCell"/>
</dbReference>
<dbReference type="KEGG" id="lck:HN018_21090"/>
<dbReference type="GO" id="GO:0016020">
    <property type="term" value="C:membrane"/>
    <property type="evidence" value="ECO:0007669"/>
    <property type="project" value="InterPro"/>
</dbReference>
<dbReference type="SMART" id="SM00062">
    <property type="entry name" value="PBPb"/>
    <property type="match status" value="1"/>
</dbReference>
<evidence type="ECO:0000256" key="3">
    <source>
        <dbReference type="ARBA" id="ARBA00022448"/>
    </source>
</evidence>
<name>A0A6M8HVM3_9PROT</name>
<evidence type="ECO:0000256" key="4">
    <source>
        <dbReference type="ARBA" id="ARBA00022729"/>
    </source>
</evidence>
<sequence>MQVAITRRTVVSMAALTVAGIAGRRARAASPRTIRIGYQRYGTLIILKHTGYLEAELAHTGDKVAWSEFPAGPQMLQAMGAGAIDFGITGDAPPIFAQAASNRVVYVAAEPVAPFGEAIIVPKTSTIRDIAGLKGKTVGLNRASNVHWLLLAALSKAGLTMADIQPVFLIPGAARPAFDSGRLDAWAIWDPYLSSVQAASDPRILTSAGGVVGNRQFFLADRQFATRSPDLVHLLLAQINRSDSWTQAHKDQVSQYLATDTGLPLAVVAKAVDRLTFGASPMTPDVVAEQQRIADAFFAQHLIPTHLTVQDAVWVPG</sequence>
<dbReference type="InterPro" id="IPR001638">
    <property type="entry name" value="Solute-binding_3/MltF_N"/>
</dbReference>
<comment type="function">
    <text evidence="5">Part of a binding-protein-dependent transport system for aliphatic sulfonates. Putative binding protein.</text>
</comment>
<keyword evidence="4" id="KW-0732">Signal</keyword>
<proteinExistence type="inferred from homology"/>
<keyword evidence="3" id="KW-0813">Transport</keyword>
<comment type="similarity">
    <text evidence="2">Belongs to the bacterial solute-binding protein SsuA/TauA family.</text>
</comment>
<evidence type="ECO:0000256" key="2">
    <source>
        <dbReference type="ARBA" id="ARBA00010742"/>
    </source>
</evidence>
<dbReference type="InterPro" id="IPR015168">
    <property type="entry name" value="SsuA/THI5"/>
</dbReference>
<evidence type="ECO:0000256" key="6">
    <source>
        <dbReference type="ARBA" id="ARBA00070228"/>
    </source>
</evidence>